<dbReference type="PANTHER" id="PTHR34960:SF1">
    <property type="entry name" value="EMB|CAB68146.1-RELATED"/>
    <property type="match status" value="1"/>
</dbReference>
<dbReference type="InterPro" id="IPR056682">
    <property type="entry name" value="DUF7780"/>
</dbReference>
<sequence>MGFSAKAKSSSEGWGMGFLLVFFPEDDPIINKKKNLFSSSSSSSSSSSLKSTTRTHSSNIFTRAQSTISICALIVFITLLLFTLSTFEPTTIAASSPHSIASRRWLSEKSTASKLSATPKTSKPTRNSLFSTTWFRKEWRSNSQKSSSFALQGMGCLYRRGTRAMNDLVVGHVTEDVTQDQFRMFLRALYRSSISARTDVVLIFSSSSASSELGPVVQEETESFSRLVRRYGELNSTSEESGVTSFDVTQFLKFGKKEKERKEPLWGRKNRSNYSDPNSEEGEEAEPTRLRYGSVVGFEAAELDPENSLAGFLDHVPMSLRRWACYPMILGRVRRNFKHMMLVDVKSFVLLGDPLVRVRSKSTESVFLWTNPETLTPKGRKNSDKTQNHQKLVNSEIIMGGTRGVRRLSNAMLIEIVRAAMQRKGKSPLSESALLNQLVSNGVLSKGVDLTISNESVPDSNSLAGVNSNSTSSLSLSKYSVVQRGNSNRDLNQIIMKDICSSTLDSSVYSDC</sequence>
<comment type="caution">
    <text evidence="4">The sequence shown here is derived from an EMBL/GenBank/DDBJ whole genome shotgun (WGS) entry which is preliminary data.</text>
</comment>
<keyword evidence="2" id="KW-0472">Membrane</keyword>
<dbReference type="Proteomes" id="UP001168098">
    <property type="component" value="Unassembled WGS sequence"/>
</dbReference>
<accession>A0AA39DSY8</accession>
<feature type="transmembrane region" description="Helical" evidence="2">
    <location>
        <begin position="67"/>
        <end position="87"/>
    </location>
</feature>
<feature type="region of interest" description="Disordered" evidence="1">
    <location>
        <begin position="263"/>
        <end position="288"/>
    </location>
</feature>
<reference evidence="4 5" key="1">
    <citation type="journal article" date="2023" name="BMC Biotechnol.">
        <title>Vitis rotundifolia cv Carlos genome sequencing.</title>
        <authorList>
            <person name="Huff M."/>
            <person name="Hulse-Kemp A."/>
            <person name="Scheffler B."/>
            <person name="Youngblood R."/>
            <person name="Simpson S."/>
            <person name="Babiker E."/>
            <person name="Staton M."/>
        </authorList>
    </citation>
    <scope>NUCLEOTIDE SEQUENCE [LARGE SCALE GENOMIC DNA]</scope>
    <source>
        <tissue evidence="4">Leaf</tissue>
    </source>
</reference>
<name>A0AA39DSY8_VITRO</name>
<keyword evidence="5" id="KW-1185">Reference proteome</keyword>
<keyword evidence="2" id="KW-0812">Transmembrane</keyword>
<protein>
    <recommendedName>
        <fullName evidence="3">DUF7780 domain-containing protein</fullName>
    </recommendedName>
</protein>
<keyword evidence="2" id="KW-1133">Transmembrane helix</keyword>
<evidence type="ECO:0000313" key="5">
    <source>
        <dbReference type="Proteomes" id="UP001168098"/>
    </source>
</evidence>
<feature type="domain" description="DUF7780" evidence="3">
    <location>
        <begin position="148"/>
        <end position="456"/>
    </location>
</feature>
<dbReference type="Pfam" id="PF25002">
    <property type="entry name" value="DUF7780"/>
    <property type="match status" value="1"/>
</dbReference>
<organism evidence="4 5">
    <name type="scientific">Vitis rotundifolia</name>
    <name type="common">Muscadine grape</name>
    <dbReference type="NCBI Taxonomy" id="103349"/>
    <lineage>
        <taxon>Eukaryota</taxon>
        <taxon>Viridiplantae</taxon>
        <taxon>Streptophyta</taxon>
        <taxon>Embryophyta</taxon>
        <taxon>Tracheophyta</taxon>
        <taxon>Spermatophyta</taxon>
        <taxon>Magnoliopsida</taxon>
        <taxon>eudicotyledons</taxon>
        <taxon>Gunneridae</taxon>
        <taxon>Pentapetalae</taxon>
        <taxon>rosids</taxon>
        <taxon>Vitales</taxon>
        <taxon>Vitaceae</taxon>
        <taxon>Viteae</taxon>
        <taxon>Vitis</taxon>
    </lineage>
</organism>
<evidence type="ECO:0000256" key="1">
    <source>
        <dbReference type="SAM" id="MobiDB-lite"/>
    </source>
</evidence>
<dbReference type="PANTHER" id="PTHR34960">
    <property type="entry name" value="EMB|CAB68146.1-RELATED"/>
    <property type="match status" value="1"/>
</dbReference>
<gene>
    <name evidence="4" type="ORF">PVL29_011034</name>
</gene>
<evidence type="ECO:0000313" key="4">
    <source>
        <dbReference type="EMBL" id="KAJ9695858.1"/>
    </source>
</evidence>
<dbReference type="EMBL" id="JARBHA010000008">
    <property type="protein sequence ID" value="KAJ9695858.1"/>
    <property type="molecule type" value="Genomic_DNA"/>
</dbReference>
<evidence type="ECO:0000259" key="3">
    <source>
        <dbReference type="Pfam" id="PF25002"/>
    </source>
</evidence>
<proteinExistence type="predicted"/>
<evidence type="ECO:0000256" key="2">
    <source>
        <dbReference type="SAM" id="Phobius"/>
    </source>
</evidence>
<dbReference type="AlphaFoldDB" id="A0AA39DSY8"/>